<dbReference type="RefSeq" id="WP_149566434.1">
    <property type="nucleotide sequence ID" value="NZ_CP035807.1"/>
</dbReference>
<reference evidence="1 2" key="1">
    <citation type="submission" date="2019-02" db="EMBL/GenBank/DDBJ databases">
        <authorList>
            <person name="Fomenkov A."/>
            <person name="Dubinina G."/>
            <person name="Grabovich M."/>
            <person name="Vincze T."/>
            <person name="Roberts R.J."/>
        </authorList>
    </citation>
    <scope>NUCLEOTIDE SEQUENCE [LARGE SCALE GENOMIC DNA]</scope>
    <source>
        <strain evidence="1 2">P</strain>
    </source>
</reference>
<proteinExistence type="predicted"/>
<protein>
    <submittedName>
        <fullName evidence="1">Uncharacterized protein</fullName>
    </submittedName>
</protein>
<gene>
    <name evidence="1" type="ORF">EW093_00135</name>
</gene>
<reference evidence="1 2" key="2">
    <citation type="submission" date="2019-09" db="EMBL/GenBank/DDBJ databases">
        <title>Complete Genome Sequence and Methylome Analysis of free living Spirochaetas.</title>
        <authorList>
            <person name="Leshcheva N."/>
            <person name="Mikheeva N."/>
        </authorList>
    </citation>
    <scope>NUCLEOTIDE SEQUENCE [LARGE SCALE GENOMIC DNA]</scope>
    <source>
        <strain evidence="1 2">P</strain>
    </source>
</reference>
<dbReference type="EMBL" id="CP035807">
    <property type="protein sequence ID" value="QEN03174.1"/>
    <property type="molecule type" value="Genomic_DNA"/>
</dbReference>
<dbReference type="KEGG" id="sper:EW093_00135"/>
<organism evidence="1 2">
    <name type="scientific">Thiospirochaeta perfilievii</name>
    <dbReference type="NCBI Taxonomy" id="252967"/>
    <lineage>
        <taxon>Bacteria</taxon>
        <taxon>Pseudomonadati</taxon>
        <taxon>Spirochaetota</taxon>
        <taxon>Spirochaetia</taxon>
        <taxon>Spirochaetales</taxon>
        <taxon>Spirochaetaceae</taxon>
        <taxon>Thiospirochaeta</taxon>
    </lineage>
</organism>
<name>A0A5C1Q939_9SPIO</name>
<dbReference type="AlphaFoldDB" id="A0A5C1Q939"/>
<evidence type="ECO:0000313" key="2">
    <source>
        <dbReference type="Proteomes" id="UP000323824"/>
    </source>
</evidence>
<keyword evidence="2" id="KW-1185">Reference proteome</keyword>
<accession>A0A5C1Q939</accession>
<dbReference type="Proteomes" id="UP000323824">
    <property type="component" value="Chromosome"/>
</dbReference>
<sequence length="105" mass="11816">MSEIKEQGFVKLLLDGSVATLHYLKAGDKILSLTQQGSKKVDLLKKDNSAKLVVNNDSTNIIDSKITINENKDDVKKLFDELLGLNFTHYKEYSDDLVILEMSIN</sequence>
<evidence type="ECO:0000313" key="1">
    <source>
        <dbReference type="EMBL" id="QEN03174.1"/>
    </source>
</evidence>